<sequence>MWQSPHLAGMNSKMGKECIGTLEVEETPPAEDAVVPSGALHHPHKGQEVGSSGGTPSMVQDPPAEDAVMHSGGSHHPHKDPELVGLTLLTLLLTWELSEASVEHMLSHRTLHMVKLRTAVKYHLLSIGGTS</sequence>
<dbReference type="EMBL" id="MU129031">
    <property type="protein sequence ID" value="KAF9509671.1"/>
    <property type="molecule type" value="Genomic_DNA"/>
</dbReference>
<evidence type="ECO:0000313" key="3">
    <source>
        <dbReference type="Proteomes" id="UP000886523"/>
    </source>
</evidence>
<reference evidence="2" key="1">
    <citation type="journal article" date="2020" name="Nat. Commun.">
        <title>Large-scale genome sequencing of mycorrhizal fungi provides insights into the early evolution of symbiotic traits.</title>
        <authorList>
            <person name="Miyauchi S."/>
            <person name="Kiss E."/>
            <person name="Kuo A."/>
            <person name="Drula E."/>
            <person name="Kohler A."/>
            <person name="Sanchez-Garcia M."/>
            <person name="Morin E."/>
            <person name="Andreopoulos B."/>
            <person name="Barry K.W."/>
            <person name="Bonito G."/>
            <person name="Buee M."/>
            <person name="Carver A."/>
            <person name="Chen C."/>
            <person name="Cichocki N."/>
            <person name="Clum A."/>
            <person name="Culley D."/>
            <person name="Crous P.W."/>
            <person name="Fauchery L."/>
            <person name="Girlanda M."/>
            <person name="Hayes R.D."/>
            <person name="Keri Z."/>
            <person name="LaButti K."/>
            <person name="Lipzen A."/>
            <person name="Lombard V."/>
            <person name="Magnuson J."/>
            <person name="Maillard F."/>
            <person name="Murat C."/>
            <person name="Nolan M."/>
            <person name="Ohm R.A."/>
            <person name="Pangilinan J."/>
            <person name="Pereira M.F."/>
            <person name="Perotto S."/>
            <person name="Peter M."/>
            <person name="Pfister S."/>
            <person name="Riley R."/>
            <person name="Sitrit Y."/>
            <person name="Stielow J.B."/>
            <person name="Szollosi G."/>
            <person name="Zifcakova L."/>
            <person name="Stursova M."/>
            <person name="Spatafora J.W."/>
            <person name="Tedersoo L."/>
            <person name="Vaario L.M."/>
            <person name="Yamada A."/>
            <person name="Yan M."/>
            <person name="Wang P."/>
            <person name="Xu J."/>
            <person name="Bruns T."/>
            <person name="Baldrian P."/>
            <person name="Vilgalys R."/>
            <person name="Dunand C."/>
            <person name="Henrissat B."/>
            <person name="Grigoriev I.V."/>
            <person name="Hibbett D."/>
            <person name="Nagy L.G."/>
            <person name="Martin F.M."/>
        </authorList>
    </citation>
    <scope>NUCLEOTIDE SEQUENCE</scope>
    <source>
        <strain evidence="2">UP504</strain>
    </source>
</reference>
<comment type="caution">
    <text evidence="2">The sequence shown here is derived from an EMBL/GenBank/DDBJ whole genome shotgun (WGS) entry which is preliminary data.</text>
</comment>
<dbReference type="Proteomes" id="UP000886523">
    <property type="component" value="Unassembled WGS sequence"/>
</dbReference>
<protein>
    <submittedName>
        <fullName evidence="2">Uncharacterized protein</fullName>
    </submittedName>
</protein>
<feature type="region of interest" description="Disordered" evidence="1">
    <location>
        <begin position="26"/>
        <end position="79"/>
    </location>
</feature>
<dbReference type="AlphaFoldDB" id="A0A9P6ARR0"/>
<proteinExistence type="predicted"/>
<accession>A0A9P6ARR0</accession>
<name>A0A9P6ARR0_9AGAM</name>
<keyword evidence="3" id="KW-1185">Reference proteome</keyword>
<gene>
    <name evidence="2" type="ORF">BS47DRAFT_1365132</name>
</gene>
<organism evidence="2 3">
    <name type="scientific">Hydnum rufescens UP504</name>
    <dbReference type="NCBI Taxonomy" id="1448309"/>
    <lineage>
        <taxon>Eukaryota</taxon>
        <taxon>Fungi</taxon>
        <taxon>Dikarya</taxon>
        <taxon>Basidiomycota</taxon>
        <taxon>Agaricomycotina</taxon>
        <taxon>Agaricomycetes</taxon>
        <taxon>Cantharellales</taxon>
        <taxon>Hydnaceae</taxon>
        <taxon>Hydnum</taxon>
    </lineage>
</organism>
<evidence type="ECO:0000313" key="2">
    <source>
        <dbReference type="EMBL" id="KAF9509671.1"/>
    </source>
</evidence>
<evidence type="ECO:0000256" key="1">
    <source>
        <dbReference type="SAM" id="MobiDB-lite"/>
    </source>
</evidence>